<dbReference type="Proteomes" id="UP000662572">
    <property type="component" value="Unassembled WGS sequence"/>
</dbReference>
<reference evidence="2" key="1">
    <citation type="journal article" date="2014" name="Int. J. Syst. Evol. Microbiol.">
        <title>Complete genome sequence of Corynebacterium casei LMG S-19264T (=DSM 44701T), isolated from a smear-ripened cheese.</title>
        <authorList>
            <consortium name="US DOE Joint Genome Institute (JGI-PGF)"/>
            <person name="Walter F."/>
            <person name="Albersmeier A."/>
            <person name="Kalinowski J."/>
            <person name="Ruckert C."/>
        </authorList>
    </citation>
    <scope>NUCLEOTIDE SEQUENCE</scope>
    <source>
        <strain evidence="2">KCTC 32296</strain>
    </source>
</reference>
<dbReference type="RefSeq" id="WP_189487493.1">
    <property type="nucleotide sequence ID" value="NZ_BMZB01000004.1"/>
</dbReference>
<organism evidence="2 3">
    <name type="scientific">Asticcacaulis endophyticus</name>
    <dbReference type="NCBI Taxonomy" id="1395890"/>
    <lineage>
        <taxon>Bacteria</taxon>
        <taxon>Pseudomonadati</taxon>
        <taxon>Pseudomonadota</taxon>
        <taxon>Alphaproteobacteria</taxon>
        <taxon>Caulobacterales</taxon>
        <taxon>Caulobacteraceae</taxon>
        <taxon>Asticcacaulis</taxon>
    </lineage>
</organism>
<proteinExistence type="predicted"/>
<reference evidence="2" key="2">
    <citation type="submission" date="2020-09" db="EMBL/GenBank/DDBJ databases">
        <authorList>
            <person name="Sun Q."/>
            <person name="Kim S."/>
        </authorList>
    </citation>
    <scope>NUCLEOTIDE SEQUENCE</scope>
    <source>
        <strain evidence="2">KCTC 32296</strain>
    </source>
</reference>
<evidence type="ECO:0000256" key="1">
    <source>
        <dbReference type="SAM" id="MobiDB-lite"/>
    </source>
</evidence>
<comment type="caution">
    <text evidence="2">The sequence shown here is derived from an EMBL/GenBank/DDBJ whole genome shotgun (WGS) entry which is preliminary data.</text>
</comment>
<protein>
    <submittedName>
        <fullName evidence="2">Uncharacterized protein</fullName>
    </submittedName>
</protein>
<name>A0A918QD34_9CAUL</name>
<dbReference type="EMBL" id="BMZB01000004">
    <property type="protein sequence ID" value="GGZ39225.1"/>
    <property type="molecule type" value="Genomic_DNA"/>
</dbReference>
<dbReference type="AlphaFoldDB" id="A0A918QD34"/>
<evidence type="ECO:0000313" key="3">
    <source>
        <dbReference type="Proteomes" id="UP000662572"/>
    </source>
</evidence>
<accession>A0A918QD34</accession>
<evidence type="ECO:0000313" key="2">
    <source>
        <dbReference type="EMBL" id="GGZ39225.1"/>
    </source>
</evidence>
<gene>
    <name evidence="2" type="ORF">GCM10011273_27060</name>
</gene>
<feature type="region of interest" description="Disordered" evidence="1">
    <location>
        <begin position="94"/>
        <end position="117"/>
    </location>
</feature>
<keyword evidence="3" id="KW-1185">Reference proteome</keyword>
<sequence length="117" mass="12045">MKKADMARAGAAELFVFEHAIEDALSKGGDLIGTLSRLRIDGNLSITIGQDAINEVVNAIQAVAKARQAIVAAHAHLDTVKTQIGCRTVAVGTYDKPEDDKRGGGTGSGFVPASAAA</sequence>